<dbReference type="Proteomes" id="UP001443914">
    <property type="component" value="Unassembled WGS sequence"/>
</dbReference>
<keyword evidence="6 15" id="KW-1133">Transmembrane helix</keyword>
<dbReference type="GO" id="GO:0015276">
    <property type="term" value="F:ligand-gated monoatomic ion channel activity"/>
    <property type="evidence" value="ECO:0007669"/>
    <property type="project" value="InterPro"/>
</dbReference>
<dbReference type="Pfam" id="PF01094">
    <property type="entry name" value="ANF_receptor"/>
    <property type="match status" value="1"/>
</dbReference>
<dbReference type="InterPro" id="IPR017103">
    <property type="entry name" value="Iontropic_Glu_rcpt_pln"/>
</dbReference>
<keyword evidence="19" id="KW-1185">Reference proteome</keyword>
<keyword evidence="11 13" id="KW-1071">Ligand-gated ion channel</keyword>
<keyword evidence="7 13" id="KW-0406">Ion transport</keyword>
<evidence type="ECO:0000313" key="18">
    <source>
        <dbReference type="EMBL" id="KAK9667029.1"/>
    </source>
</evidence>
<evidence type="ECO:0000256" key="11">
    <source>
        <dbReference type="ARBA" id="ARBA00023286"/>
    </source>
</evidence>
<dbReference type="CDD" id="cd13686">
    <property type="entry name" value="GluR_Plant"/>
    <property type="match status" value="1"/>
</dbReference>
<dbReference type="FunFam" id="1.10.287.70:FF:000037">
    <property type="entry name" value="Glutamate receptor"/>
    <property type="match status" value="1"/>
</dbReference>
<dbReference type="SUPFAM" id="SSF53850">
    <property type="entry name" value="Periplasmic binding protein-like II"/>
    <property type="match status" value="1"/>
</dbReference>
<evidence type="ECO:0000259" key="17">
    <source>
        <dbReference type="SMART" id="SM00079"/>
    </source>
</evidence>
<dbReference type="EMBL" id="JBDFQZ010000014">
    <property type="protein sequence ID" value="KAK9667029.1"/>
    <property type="molecule type" value="Genomic_DNA"/>
</dbReference>
<keyword evidence="9 13" id="KW-0675">Receptor</keyword>
<gene>
    <name evidence="18" type="ORF">RND81_14G227700</name>
</gene>
<keyword evidence="8 13" id="KW-0472">Membrane</keyword>
<evidence type="ECO:0000256" key="1">
    <source>
        <dbReference type="ARBA" id="ARBA00004141"/>
    </source>
</evidence>
<dbReference type="Gene3D" id="3.40.50.2300">
    <property type="match status" value="2"/>
</dbReference>
<evidence type="ECO:0000256" key="14">
    <source>
        <dbReference type="PIRSR" id="PIRSR037090-50"/>
    </source>
</evidence>
<feature type="domain" description="Ionotropic glutamate receptor C-terminal" evidence="17">
    <location>
        <begin position="497"/>
        <end position="834"/>
    </location>
</feature>
<evidence type="ECO:0000256" key="12">
    <source>
        <dbReference type="ARBA" id="ARBA00023303"/>
    </source>
</evidence>
<feature type="transmembrane region" description="Helical" evidence="15">
    <location>
        <begin position="617"/>
        <end position="636"/>
    </location>
</feature>
<dbReference type="GO" id="GO:0016020">
    <property type="term" value="C:membrane"/>
    <property type="evidence" value="ECO:0007669"/>
    <property type="project" value="UniProtKB-SubCell"/>
</dbReference>
<feature type="transmembrane region" description="Helical" evidence="15">
    <location>
        <begin position="38"/>
        <end position="55"/>
    </location>
</feature>
<proteinExistence type="inferred from homology"/>
<accession>A0AAW1H0X9</accession>
<evidence type="ECO:0000256" key="3">
    <source>
        <dbReference type="ARBA" id="ARBA00022448"/>
    </source>
</evidence>
<name>A0AAW1H0X9_SAPOF</name>
<evidence type="ECO:0000256" key="2">
    <source>
        <dbReference type="ARBA" id="ARBA00008685"/>
    </source>
</evidence>
<evidence type="ECO:0000256" key="5">
    <source>
        <dbReference type="ARBA" id="ARBA00022729"/>
    </source>
</evidence>
<sequence length="941" mass="106330">MYSQGFKRVISCCSRLIILMLPWKIYCGRFRMQFTMKLAHILPWVGVLCIMFHLGKTSGLEKVNIGAIFSRDTIQGRVGEIAMNASVDDVNADANVLAGRTLSLQIYDSNYSGFLSIMGALQFMEKDTVAVIGPQTSTMAHVLSHLANELHVPFLSFTALDPTLSPIQYPYFFQTAPNDLFQMTAIAEMVSYFQWTQVIAIYTDEEQSRNGITALGDKLIEKRCKISYKAVLPPVIYNSYDVEEELKKVKMKESRVLVVHTYSTYGPMILEAAQKLGMFGKGYVWIASSWLSSILDSQPTPEVYKMSQGLLTLRFHTPESQRKREFVARWKNLSKNSIGLNEYGLYAYDTVWLIARAMTTFLNQGNKISFSNNPILNAVGGGNMNLSALSVFDAGNRLMRNILETNMTGLTGPIWFTPERYLVDPSYEIINIVGTQMKQIGYWSNYSWLSVVAPEKLRIRPQNRSIASQKLYSVVWPGGSKHRPRGWIFPRDGKKLKIGVPRRVSFPFFVYQDNRTHAVTGYCIDIFKAAVKRLPYAVPYEFILFGDGHQNPNYSELVKRVSVGEFDAAVGDIAIVTDRTRVADFTQPYTDSGLVVVAPVKKVSSNAWTFLRPFTPLMWAVTAVTFLVVGSVILILEHRLNDEFRGSPRNQFITIIWFSFSTLFFAHRENTVSTLGRMVLVIWLFVVLIIQSSYTASLTSFLTVEQLSSSIKGIESLITSTVPIGYQVGSYAEKYLTEELNIPQARLKPLKSPEEYADALQRRKVAAVVDEQPYVDKFLSRYCQFSVAGQQFTKSGWGFAFKRDSPLALDMSTALLELSEDGKLQNITEYWLASKTSCKLKTALNESDQLKIDNFIGLFLICGVACILALIIYFSVMLYQFQRHLPQTEPSTNSSSHSVRLKTFLSFVDKKENMSSRRLKRKRLSASMPANVGDVIEVEPR</sequence>
<keyword evidence="5" id="KW-0732">Signal</keyword>
<dbReference type="Gene3D" id="1.10.287.70">
    <property type="match status" value="1"/>
</dbReference>
<keyword evidence="3 13" id="KW-0813">Transport</keyword>
<evidence type="ECO:0000256" key="6">
    <source>
        <dbReference type="ARBA" id="ARBA00022989"/>
    </source>
</evidence>
<feature type="transmembrane region" description="Helical" evidence="15">
    <location>
        <begin position="648"/>
        <end position="666"/>
    </location>
</feature>
<evidence type="ECO:0000313" key="19">
    <source>
        <dbReference type="Proteomes" id="UP001443914"/>
    </source>
</evidence>
<dbReference type="InterPro" id="IPR044440">
    <property type="entry name" value="GABAb_receptor_plant_PBP1"/>
</dbReference>
<dbReference type="InterPro" id="IPR015683">
    <property type="entry name" value="Ionotropic_Glu_rcpt"/>
</dbReference>
<keyword evidence="12 13" id="KW-0407">Ion channel</keyword>
<evidence type="ECO:0000256" key="4">
    <source>
        <dbReference type="ARBA" id="ARBA00022692"/>
    </source>
</evidence>
<dbReference type="Gene3D" id="3.40.190.10">
    <property type="entry name" value="Periplasmic binding protein-like II"/>
    <property type="match status" value="2"/>
</dbReference>
<comment type="function">
    <text evidence="13">Glutamate-gated receptor that probably acts as non-selective cation channel.</text>
</comment>
<feature type="disulfide bond" evidence="14">
    <location>
        <begin position="783"/>
        <end position="838"/>
    </location>
</feature>
<evidence type="ECO:0000256" key="9">
    <source>
        <dbReference type="ARBA" id="ARBA00023170"/>
    </source>
</evidence>
<comment type="subcellular location">
    <subcellularLocation>
        <location evidence="1">Membrane</location>
        <topology evidence="1">Multi-pass membrane protein</topology>
    </subcellularLocation>
</comment>
<dbReference type="SUPFAM" id="SSF53822">
    <property type="entry name" value="Periplasmic binding protein-like I"/>
    <property type="match status" value="1"/>
</dbReference>
<dbReference type="PIRSF" id="PIRSF037090">
    <property type="entry name" value="Iontro_Glu-like_rcpt_pln"/>
    <property type="match status" value="1"/>
</dbReference>
<evidence type="ECO:0000256" key="8">
    <source>
        <dbReference type="ARBA" id="ARBA00023136"/>
    </source>
</evidence>
<dbReference type="CDD" id="cd19990">
    <property type="entry name" value="PBP1_GABAb_receptor_plant"/>
    <property type="match status" value="1"/>
</dbReference>
<dbReference type="SMART" id="SM00079">
    <property type="entry name" value="PBPe"/>
    <property type="match status" value="1"/>
</dbReference>
<dbReference type="FunFam" id="3.40.190.10:FF:000054">
    <property type="entry name" value="Glutamate receptor"/>
    <property type="match status" value="1"/>
</dbReference>
<dbReference type="SMART" id="SM00062">
    <property type="entry name" value="PBPb"/>
    <property type="match status" value="1"/>
</dbReference>
<dbReference type="AlphaFoldDB" id="A0AAW1H0X9"/>
<organism evidence="18 19">
    <name type="scientific">Saponaria officinalis</name>
    <name type="common">Common soapwort</name>
    <name type="synonym">Lychnis saponaria</name>
    <dbReference type="NCBI Taxonomy" id="3572"/>
    <lineage>
        <taxon>Eukaryota</taxon>
        <taxon>Viridiplantae</taxon>
        <taxon>Streptophyta</taxon>
        <taxon>Embryophyta</taxon>
        <taxon>Tracheophyta</taxon>
        <taxon>Spermatophyta</taxon>
        <taxon>Magnoliopsida</taxon>
        <taxon>eudicotyledons</taxon>
        <taxon>Gunneridae</taxon>
        <taxon>Pentapetalae</taxon>
        <taxon>Caryophyllales</taxon>
        <taxon>Caryophyllaceae</taxon>
        <taxon>Caryophylleae</taxon>
        <taxon>Saponaria</taxon>
    </lineage>
</organism>
<evidence type="ECO:0000256" key="7">
    <source>
        <dbReference type="ARBA" id="ARBA00023065"/>
    </source>
</evidence>
<comment type="similarity">
    <text evidence="2 13">Belongs to the glutamate-gated ion channel (TC 1.A.10.1) family.</text>
</comment>
<evidence type="ECO:0000256" key="13">
    <source>
        <dbReference type="PIRNR" id="PIRNR037090"/>
    </source>
</evidence>
<dbReference type="InterPro" id="IPR001320">
    <property type="entry name" value="Iontro_rcpt_C"/>
</dbReference>
<dbReference type="InterPro" id="IPR019594">
    <property type="entry name" value="Glu/Gly-bd"/>
</dbReference>
<dbReference type="InterPro" id="IPR001638">
    <property type="entry name" value="Solute-binding_3/MltF_N"/>
</dbReference>
<dbReference type="InterPro" id="IPR001828">
    <property type="entry name" value="ANF_lig-bd_rcpt"/>
</dbReference>
<dbReference type="Pfam" id="PF00060">
    <property type="entry name" value="Lig_chan"/>
    <property type="match status" value="1"/>
</dbReference>
<dbReference type="FunFam" id="3.40.190.10:FF:000039">
    <property type="entry name" value="Glutamate receptor"/>
    <property type="match status" value="1"/>
</dbReference>
<protein>
    <recommendedName>
        <fullName evidence="13">Glutamate receptor</fullName>
    </recommendedName>
</protein>
<dbReference type="Pfam" id="PF10613">
    <property type="entry name" value="Lig_chan-Glu_bd"/>
    <property type="match status" value="1"/>
</dbReference>
<keyword evidence="4 15" id="KW-0812">Transmembrane</keyword>
<evidence type="ECO:0000256" key="10">
    <source>
        <dbReference type="ARBA" id="ARBA00023180"/>
    </source>
</evidence>
<dbReference type="PANTHER" id="PTHR18966">
    <property type="entry name" value="IONOTROPIC GLUTAMATE RECEPTOR"/>
    <property type="match status" value="1"/>
</dbReference>
<dbReference type="FunFam" id="3.40.50.2300:FF:000081">
    <property type="entry name" value="Glutamate receptor"/>
    <property type="match status" value="1"/>
</dbReference>
<reference evidence="18" key="1">
    <citation type="submission" date="2024-03" db="EMBL/GenBank/DDBJ databases">
        <title>WGS assembly of Saponaria officinalis var. Norfolk2.</title>
        <authorList>
            <person name="Jenkins J."/>
            <person name="Shu S."/>
            <person name="Grimwood J."/>
            <person name="Barry K."/>
            <person name="Goodstein D."/>
            <person name="Schmutz J."/>
            <person name="Leebens-Mack J."/>
            <person name="Osbourn A."/>
        </authorList>
    </citation>
    <scope>NUCLEOTIDE SEQUENCE [LARGE SCALE GENOMIC DNA]</scope>
    <source>
        <strain evidence="18">JIC</strain>
    </source>
</reference>
<feature type="domain" description="Solute-binding protein family 3/N-terminal" evidence="16">
    <location>
        <begin position="495"/>
        <end position="835"/>
    </location>
</feature>
<evidence type="ECO:0000256" key="15">
    <source>
        <dbReference type="SAM" id="Phobius"/>
    </source>
</evidence>
<dbReference type="InterPro" id="IPR028082">
    <property type="entry name" value="Peripla_BP_I"/>
</dbReference>
<feature type="transmembrane region" description="Helical" evidence="15">
    <location>
        <begin position="855"/>
        <end position="879"/>
    </location>
</feature>
<keyword evidence="14" id="KW-1015">Disulfide bond</keyword>
<evidence type="ECO:0000259" key="16">
    <source>
        <dbReference type="SMART" id="SM00062"/>
    </source>
</evidence>
<keyword evidence="10" id="KW-0325">Glycoprotein</keyword>
<comment type="caution">
    <text evidence="18">The sequence shown here is derived from an EMBL/GenBank/DDBJ whole genome shotgun (WGS) entry which is preliminary data.</text>
</comment>
<feature type="transmembrane region" description="Helical" evidence="15">
    <location>
        <begin position="678"/>
        <end position="702"/>
    </location>
</feature>